<evidence type="ECO:0000313" key="2">
    <source>
        <dbReference type="Proteomes" id="UP001145114"/>
    </source>
</evidence>
<name>A0ACC1HXC7_9FUNG</name>
<keyword evidence="2" id="KW-1185">Reference proteome</keyword>
<comment type="caution">
    <text evidence="1">The sequence shown here is derived from an EMBL/GenBank/DDBJ whole genome shotgun (WGS) entry which is preliminary data.</text>
</comment>
<protein>
    <submittedName>
        <fullName evidence="1">Karyopherin transporter</fullName>
    </submittedName>
</protein>
<accession>A0ACC1HXC7</accession>
<reference evidence="1" key="1">
    <citation type="submission" date="2022-06" db="EMBL/GenBank/DDBJ databases">
        <title>Phylogenomic reconstructions and comparative analyses of Kickxellomycotina fungi.</title>
        <authorList>
            <person name="Reynolds N.K."/>
            <person name="Stajich J.E."/>
            <person name="Barry K."/>
            <person name="Grigoriev I.V."/>
            <person name="Crous P."/>
            <person name="Smith M.E."/>
        </authorList>
    </citation>
    <scope>NUCLEOTIDE SEQUENCE</scope>
    <source>
        <strain evidence="1">RSA 2271</strain>
    </source>
</reference>
<sequence length="264" mass="30265">MMGPLLSDKIPLILESVFQCTLDMINKDFSEYPEHRGTIFELLRAINKKCFSALLALSPAQFKLVFDSIVWAFKHTTRDIADTGLSIALEMLNNFTSSDPAVSNAFFQNYFLGLLQDVFFVLTDSSHKSGFWLQCVVLARMFQIVESNQITTLLFDPSKFGQYSTNGQFLRYYVVELLASGFPNLTRRQLEVFTEGLFEYNTDSEKFRLHMRDFLIQLKEFAGDNADLYLTETERDLEKKKAAELKAAMQVPGMIKPSDMEEDD</sequence>
<dbReference type="EMBL" id="JAMZIH010000652">
    <property type="protein sequence ID" value="KAJ1679039.1"/>
    <property type="molecule type" value="Genomic_DNA"/>
</dbReference>
<evidence type="ECO:0000313" key="1">
    <source>
        <dbReference type="EMBL" id="KAJ1679039.1"/>
    </source>
</evidence>
<gene>
    <name evidence="1" type="primary">CRM1_1</name>
    <name evidence="1" type="ORF">EV182_002857</name>
</gene>
<proteinExistence type="predicted"/>
<dbReference type="Proteomes" id="UP001145114">
    <property type="component" value="Unassembled WGS sequence"/>
</dbReference>
<organism evidence="1 2">
    <name type="scientific">Spiromyces aspiralis</name>
    <dbReference type="NCBI Taxonomy" id="68401"/>
    <lineage>
        <taxon>Eukaryota</taxon>
        <taxon>Fungi</taxon>
        <taxon>Fungi incertae sedis</taxon>
        <taxon>Zoopagomycota</taxon>
        <taxon>Kickxellomycotina</taxon>
        <taxon>Kickxellomycetes</taxon>
        <taxon>Kickxellales</taxon>
        <taxon>Kickxellaceae</taxon>
        <taxon>Spiromyces</taxon>
    </lineage>
</organism>